<accession>A0A443HUJ5</accession>
<keyword evidence="9" id="KW-1185">Reference proteome</keyword>
<dbReference type="Pfam" id="PF06609">
    <property type="entry name" value="TRI12"/>
    <property type="match status" value="1"/>
</dbReference>
<feature type="transmembrane region" description="Helical" evidence="6">
    <location>
        <begin position="176"/>
        <end position="194"/>
    </location>
</feature>
<reference evidence="8 9" key="1">
    <citation type="journal article" date="2018" name="Front. Microbiol.">
        <title>Genomic and genetic insights into a cosmopolitan fungus, Paecilomyces variotii (Eurotiales).</title>
        <authorList>
            <person name="Urquhart A.S."/>
            <person name="Mondo S.J."/>
            <person name="Makela M.R."/>
            <person name="Hane J.K."/>
            <person name="Wiebenga A."/>
            <person name="He G."/>
            <person name="Mihaltcheva S."/>
            <person name="Pangilinan J."/>
            <person name="Lipzen A."/>
            <person name="Barry K."/>
            <person name="de Vries R.P."/>
            <person name="Grigoriev I.V."/>
            <person name="Idnurm A."/>
        </authorList>
    </citation>
    <scope>NUCLEOTIDE SEQUENCE [LARGE SCALE GENOMIC DNA]</scope>
    <source>
        <strain evidence="8 9">CBS 101075</strain>
    </source>
</reference>
<gene>
    <name evidence="8" type="ORF">C8Q69DRAFT_255996</name>
</gene>
<evidence type="ECO:0000313" key="8">
    <source>
        <dbReference type="EMBL" id="RWQ95483.1"/>
    </source>
</evidence>
<feature type="transmembrane region" description="Helical" evidence="6">
    <location>
        <begin position="139"/>
        <end position="164"/>
    </location>
</feature>
<feature type="transmembrane region" description="Helical" evidence="6">
    <location>
        <begin position="384"/>
        <end position="404"/>
    </location>
</feature>
<evidence type="ECO:0000259" key="7">
    <source>
        <dbReference type="PROSITE" id="PS50850"/>
    </source>
</evidence>
<keyword evidence="2" id="KW-0813">Transport</keyword>
<dbReference type="Proteomes" id="UP000283841">
    <property type="component" value="Unassembled WGS sequence"/>
</dbReference>
<dbReference type="InterPro" id="IPR020846">
    <property type="entry name" value="MFS_dom"/>
</dbReference>
<feature type="domain" description="Major facilitator superfamily (MFS) profile" evidence="7">
    <location>
        <begin position="46"/>
        <end position="562"/>
    </location>
</feature>
<evidence type="ECO:0000256" key="3">
    <source>
        <dbReference type="ARBA" id="ARBA00022692"/>
    </source>
</evidence>
<feature type="transmembrane region" description="Helical" evidence="6">
    <location>
        <begin position="446"/>
        <end position="465"/>
    </location>
</feature>
<keyword evidence="4 6" id="KW-1133">Transmembrane helix</keyword>
<dbReference type="InterPro" id="IPR010573">
    <property type="entry name" value="MFS_Str1/Tri12-like"/>
</dbReference>
<evidence type="ECO:0000256" key="5">
    <source>
        <dbReference type="ARBA" id="ARBA00023136"/>
    </source>
</evidence>
<dbReference type="Gene3D" id="1.20.1250.20">
    <property type="entry name" value="MFS general substrate transporter like domains"/>
    <property type="match status" value="1"/>
</dbReference>
<dbReference type="InterPro" id="IPR053791">
    <property type="entry name" value="MFS_Tri12-like"/>
</dbReference>
<sequence>MSDSTELKRLHREEIRSVTPDSAANSTSTQGLTANDLPLGYFYSKNFIGSVAGVCLMAISLYLGYVLPANTLTTINEDLGPDPNYILISTSYTLISGVGLLLVGRLGDIFGRRYFYIGGQTIGFIGAIVGATAQNIPTLIAGAVLTGCAASVQLTFTFVISELVPNKHRPAVNSGLFLSTLPFAAFGPLIAQLLVKNTEKGWRWNYYLNCITCGLSAILFALFYFPPGYDQLHKGKSRWEQVKKLDYLGLVLYSAGLVLVLLGLSWGGSSYPWKSGHVIATLVVGIVTLVLFALWETFAPLEQPFLPTKLLRNVNYVAVCVAASVGTMIYFSLNVLWPQQIAALYTTDPIKAGWLACTTGSSVALGQILAGLLMKPLGHARWQLVLCTVVMTTFLGAMASTNQYRKDYGIAFTIIGGLGVGFQEMISIIMSALICKPEDIGLASSFLAAIKQVVGTIATAIYVSILTNRLDETLAPTVTPAAVKAGLPKSSIPTLLKAIAAGTSDALDSVPGMTSKIAAVVGEATKTAYSFSFQTVYLTSIAFGGLAIIAGFFTRSIDDKMTSEVAQKLRGTDANEEGVSTSAKVV</sequence>
<dbReference type="GO" id="GO:0005886">
    <property type="term" value="C:plasma membrane"/>
    <property type="evidence" value="ECO:0007669"/>
    <property type="project" value="TreeGrafter"/>
</dbReference>
<feature type="transmembrane region" description="Helical" evidence="6">
    <location>
        <begin position="410"/>
        <end position="434"/>
    </location>
</feature>
<dbReference type="GO" id="GO:0022857">
    <property type="term" value="F:transmembrane transporter activity"/>
    <property type="evidence" value="ECO:0007669"/>
    <property type="project" value="InterPro"/>
</dbReference>
<dbReference type="CDD" id="cd06179">
    <property type="entry name" value="MFS_TRI12_like"/>
    <property type="match status" value="1"/>
</dbReference>
<evidence type="ECO:0000256" key="6">
    <source>
        <dbReference type="SAM" id="Phobius"/>
    </source>
</evidence>
<protein>
    <submittedName>
        <fullName evidence="8">Siderophore iron transporter</fullName>
    </submittedName>
</protein>
<evidence type="ECO:0000256" key="1">
    <source>
        <dbReference type="ARBA" id="ARBA00004141"/>
    </source>
</evidence>
<evidence type="ECO:0000313" key="9">
    <source>
        <dbReference type="Proteomes" id="UP000283841"/>
    </source>
</evidence>
<proteinExistence type="predicted"/>
<evidence type="ECO:0000256" key="2">
    <source>
        <dbReference type="ARBA" id="ARBA00022448"/>
    </source>
</evidence>
<feature type="transmembrane region" description="Helical" evidence="6">
    <location>
        <begin position="206"/>
        <end position="225"/>
    </location>
</feature>
<feature type="transmembrane region" description="Helical" evidence="6">
    <location>
        <begin position="115"/>
        <end position="133"/>
    </location>
</feature>
<feature type="transmembrane region" description="Helical" evidence="6">
    <location>
        <begin position="85"/>
        <end position="103"/>
    </location>
</feature>
<keyword evidence="3 6" id="KW-0812">Transmembrane</keyword>
<feature type="transmembrane region" description="Helical" evidence="6">
    <location>
        <begin position="535"/>
        <end position="553"/>
    </location>
</feature>
<comment type="caution">
    <text evidence="8">The sequence shown here is derived from an EMBL/GenBank/DDBJ whole genome shotgun (WGS) entry which is preliminary data.</text>
</comment>
<dbReference type="InterPro" id="IPR036259">
    <property type="entry name" value="MFS_trans_sf"/>
</dbReference>
<dbReference type="EMBL" id="RCNU01000005">
    <property type="protein sequence ID" value="RWQ95483.1"/>
    <property type="molecule type" value="Genomic_DNA"/>
</dbReference>
<evidence type="ECO:0000256" key="4">
    <source>
        <dbReference type="ARBA" id="ARBA00022989"/>
    </source>
</evidence>
<name>A0A443HUJ5_BYSSP</name>
<dbReference type="AlphaFoldDB" id="A0A443HUJ5"/>
<dbReference type="OrthoDB" id="4139357at2759"/>
<feature type="transmembrane region" description="Helical" evidence="6">
    <location>
        <begin position="245"/>
        <end position="266"/>
    </location>
</feature>
<dbReference type="RefSeq" id="XP_028485128.1">
    <property type="nucleotide sequence ID" value="XM_028626625.1"/>
</dbReference>
<keyword evidence="5 6" id="KW-0472">Membrane</keyword>
<dbReference type="GeneID" id="39595902"/>
<feature type="transmembrane region" description="Helical" evidence="6">
    <location>
        <begin position="47"/>
        <end position="65"/>
    </location>
</feature>
<dbReference type="VEuPathDB" id="FungiDB:C8Q69DRAFT_255996"/>
<feature type="transmembrane region" description="Helical" evidence="6">
    <location>
        <begin position="353"/>
        <end position="372"/>
    </location>
</feature>
<feature type="transmembrane region" description="Helical" evidence="6">
    <location>
        <begin position="278"/>
        <end position="301"/>
    </location>
</feature>
<dbReference type="PROSITE" id="PS50850">
    <property type="entry name" value="MFS"/>
    <property type="match status" value="1"/>
</dbReference>
<dbReference type="PANTHER" id="PTHR23501">
    <property type="entry name" value="MAJOR FACILITATOR SUPERFAMILY"/>
    <property type="match status" value="1"/>
</dbReference>
<comment type="subcellular location">
    <subcellularLocation>
        <location evidence="1">Membrane</location>
        <topology evidence="1">Multi-pass membrane protein</topology>
    </subcellularLocation>
</comment>
<organism evidence="8 9">
    <name type="scientific">Byssochlamys spectabilis</name>
    <name type="common">Paecilomyces variotii</name>
    <dbReference type="NCBI Taxonomy" id="264951"/>
    <lineage>
        <taxon>Eukaryota</taxon>
        <taxon>Fungi</taxon>
        <taxon>Dikarya</taxon>
        <taxon>Ascomycota</taxon>
        <taxon>Pezizomycotina</taxon>
        <taxon>Eurotiomycetes</taxon>
        <taxon>Eurotiomycetidae</taxon>
        <taxon>Eurotiales</taxon>
        <taxon>Thermoascaceae</taxon>
        <taxon>Paecilomyces</taxon>
    </lineage>
</organism>
<feature type="transmembrane region" description="Helical" evidence="6">
    <location>
        <begin position="313"/>
        <end position="333"/>
    </location>
</feature>
<dbReference type="SUPFAM" id="SSF103473">
    <property type="entry name" value="MFS general substrate transporter"/>
    <property type="match status" value="1"/>
</dbReference>
<dbReference type="PANTHER" id="PTHR23501:SF109">
    <property type="entry name" value="MAJOR FACILITATOR SUPERFAMILY (MFS) PROFILE DOMAIN-CONTAINING PROTEIN-RELATED"/>
    <property type="match status" value="1"/>
</dbReference>